<comment type="caution">
    <text evidence="6">The sequence shown here is derived from an EMBL/GenBank/DDBJ whole genome shotgun (WGS) entry which is preliminary data.</text>
</comment>
<dbReference type="GO" id="GO:0033897">
    <property type="term" value="F:ribonuclease T2 activity"/>
    <property type="evidence" value="ECO:0007669"/>
    <property type="project" value="InterPro"/>
</dbReference>
<dbReference type="PROSITE" id="PS00530">
    <property type="entry name" value="RNASE_T2_1"/>
    <property type="match status" value="1"/>
</dbReference>
<evidence type="ECO:0000256" key="3">
    <source>
        <dbReference type="ARBA" id="ARBA00023239"/>
    </source>
</evidence>
<evidence type="ECO:0000256" key="4">
    <source>
        <dbReference type="RuleBase" id="RU004328"/>
    </source>
</evidence>
<dbReference type="PANTHER" id="PTHR11240:SF46">
    <property type="entry name" value="INTRACELLULAR RIBONUCLEASE LX-LIKE"/>
    <property type="match status" value="1"/>
</dbReference>
<evidence type="ECO:0000256" key="5">
    <source>
        <dbReference type="SAM" id="Phobius"/>
    </source>
</evidence>
<dbReference type="Proteomes" id="UP000701853">
    <property type="component" value="Chromosome 10"/>
</dbReference>
<organism evidence="6 7">
    <name type="scientific">Gossypium anomalum</name>
    <dbReference type="NCBI Taxonomy" id="47600"/>
    <lineage>
        <taxon>Eukaryota</taxon>
        <taxon>Viridiplantae</taxon>
        <taxon>Streptophyta</taxon>
        <taxon>Embryophyta</taxon>
        <taxon>Tracheophyta</taxon>
        <taxon>Spermatophyta</taxon>
        <taxon>Magnoliopsida</taxon>
        <taxon>eudicotyledons</taxon>
        <taxon>Gunneridae</taxon>
        <taxon>Pentapetalae</taxon>
        <taxon>rosids</taxon>
        <taxon>malvids</taxon>
        <taxon>Malvales</taxon>
        <taxon>Malvaceae</taxon>
        <taxon>Malvoideae</taxon>
        <taxon>Gossypium</taxon>
    </lineage>
</organism>
<keyword evidence="7" id="KW-1185">Reference proteome</keyword>
<keyword evidence="2" id="KW-0378">Hydrolase</keyword>
<name>A0A8J6CSG0_9ROSI</name>
<dbReference type="OrthoDB" id="435754at2759"/>
<dbReference type="AlphaFoldDB" id="A0A8J6CSG0"/>
<dbReference type="EMBL" id="JAHUZN010000010">
    <property type="protein sequence ID" value="KAG8480740.1"/>
    <property type="molecule type" value="Genomic_DNA"/>
</dbReference>
<dbReference type="InterPro" id="IPR018188">
    <property type="entry name" value="RNase_T2_His_AS_1"/>
</dbReference>
<dbReference type="PANTHER" id="PTHR11240">
    <property type="entry name" value="RIBONUCLEASE T2"/>
    <property type="match status" value="1"/>
</dbReference>
<evidence type="ECO:0000313" key="7">
    <source>
        <dbReference type="Proteomes" id="UP000701853"/>
    </source>
</evidence>
<evidence type="ECO:0000256" key="1">
    <source>
        <dbReference type="ARBA" id="ARBA00007469"/>
    </source>
</evidence>
<dbReference type="SUPFAM" id="SSF55895">
    <property type="entry name" value="Ribonuclease Rh-like"/>
    <property type="match status" value="2"/>
</dbReference>
<keyword evidence="3" id="KW-0456">Lyase</keyword>
<dbReference type="GO" id="GO:0005576">
    <property type="term" value="C:extracellular region"/>
    <property type="evidence" value="ECO:0007669"/>
    <property type="project" value="TreeGrafter"/>
</dbReference>
<dbReference type="Gene3D" id="3.90.730.10">
    <property type="entry name" value="Ribonuclease T2-like"/>
    <property type="match status" value="2"/>
</dbReference>
<proteinExistence type="inferred from homology"/>
<reference evidence="6 7" key="1">
    <citation type="journal article" date="2021" name="bioRxiv">
        <title>The Gossypium anomalum genome as a resource for cotton improvement and evolutionary analysis of hybrid incompatibility.</title>
        <authorList>
            <person name="Grover C.E."/>
            <person name="Yuan D."/>
            <person name="Arick M.A."/>
            <person name="Miller E.R."/>
            <person name="Hu G."/>
            <person name="Peterson D.G."/>
            <person name="Wendel J.F."/>
            <person name="Udall J.A."/>
        </authorList>
    </citation>
    <scope>NUCLEOTIDE SEQUENCE [LARGE SCALE GENOMIC DNA]</scope>
    <source>
        <strain evidence="6">JFW-Udall</strain>
        <tissue evidence="6">Leaf</tissue>
    </source>
</reference>
<dbReference type="GO" id="GO:0003723">
    <property type="term" value="F:RNA binding"/>
    <property type="evidence" value="ECO:0007669"/>
    <property type="project" value="InterPro"/>
</dbReference>
<evidence type="ECO:0000313" key="6">
    <source>
        <dbReference type="EMBL" id="KAG8480740.1"/>
    </source>
</evidence>
<dbReference type="Pfam" id="PF00445">
    <property type="entry name" value="Ribonuclease_T2"/>
    <property type="match status" value="1"/>
</dbReference>
<accession>A0A8J6CSG0</accession>
<keyword evidence="5" id="KW-0472">Membrane</keyword>
<keyword evidence="2" id="KW-0540">Nuclease</keyword>
<keyword evidence="5" id="KW-1133">Transmembrane helix</keyword>
<feature type="transmembrane region" description="Helical" evidence="5">
    <location>
        <begin position="145"/>
        <end position="167"/>
    </location>
</feature>
<dbReference type="InterPro" id="IPR001568">
    <property type="entry name" value="RNase_T2-like"/>
</dbReference>
<evidence type="ECO:0000256" key="2">
    <source>
        <dbReference type="ARBA" id="ARBA00022722"/>
    </source>
</evidence>
<protein>
    <submittedName>
        <fullName evidence="6">Uncharacterized protein</fullName>
    </submittedName>
</protein>
<keyword evidence="5" id="KW-0812">Transmembrane</keyword>
<sequence length="381" mass="43852">MDCKDIPERFTIRTVSPHLPDDKPVSPYCDDFTCTEIKPTSANLLEETKYCFSSIASSCIHMISPQHGELKDIKDNLTKNWPNLYVKKNEEIPNHLEFWKQIWKQHGILEYILKLHATKSMSYRRSVSASFSKDLLSTKTAPTNWTIIIITQILVVAVVLAGVSLVVSDDDVKPLDFYKYSLQWGPSACLYPPPGKKCEGRPEVRFTIHGLWPQYNKDTPVPPYCDDLTCTNTKPTSANEVVEMLKKSTSQKKLLSDWPNLYARQGRKEEDNLEFWKYEWKQHGMCSDYPNKPSDYFMGDILKNLQRKDYKQPQIVCNIKSQLLEIRFCYKEKKPFDCPNWVGSKTCNTPTANIFLPDGAGWTDAVNYNFSNNGGNYIKLV</sequence>
<dbReference type="InterPro" id="IPR036430">
    <property type="entry name" value="RNase_T2-like_sf"/>
</dbReference>
<dbReference type="GO" id="GO:0006401">
    <property type="term" value="P:RNA catabolic process"/>
    <property type="evidence" value="ECO:0007669"/>
    <property type="project" value="TreeGrafter"/>
</dbReference>
<comment type="similarity">
    <text evidence="1 4">Belongs to the RNase T2 family.</text>
</comment>
<gene>
    <name evidence="6" type="ORF">CXB51_025417</name>
</gene>